<accession>A0A401R625</accession>
<reference evidence="2 3" key="1">
    <citation type="journal article" date="2019" name="Microbiol. Resour. Announc.">
        <title>Draft Genome Sequence of the Most Traditional epsilon-Poly-l-Lysine Producer, Streptomyces albulus NBRC14147.</title>
        <authorList>
            <person name="Yamanaka K."/>
            <person name="Hamano Y."/>
        </authorList>
    </citation>
    <scope>NUCLEOTIDE SEQUENCE [LARGE SCALE GENOMIC DNA]</scope>
    <source>
        <strain evidence="2 3">NBRC 14147</strain>
    </source>
</reference>
<proteinExistence type="predicted"/>
<evidence type="ECO:0000313" key="3">
    <source>
        <dbReference type="Proteomes" id="UP000288351"/>
    </source>
</evidence>
<feature type="transmembrane region" description="Helical" evidence="1">
    <location>
        <begin position="6"/>
        <end position="35"/>
    </location>
</feature>
<name>A0A401R625_STRNR</name>
<organism evidence="2 3">
    <name type="scientific">Streptomyces noursei</name>
    <name type="common">Streptomyces albulus</name>
    <dbReference type="NCBI Taxonomy" id="1971"/>
    <lineage>
        <taxon>Bacteria</taxon>
        <taxon>Bacillati</taxon>
        <taxon>Actinomycetota</taxon>
        <taxon>Actinomycetes</taxon>
        <taxon>Kitasatosporales</taxon>
        <taxon>Streptomycetaceae</taxon>
        <taxon>Streptomyces</taxon>
    </lineage>
</organism>
<dbReference type="Proteomes" id="UP000288351">
    <property type="component" value="Unassembled WGS sequence"/>
</dbReference>
<sequence>MSDVLLVLAVIALAMAIAGRAVWFLLTLGVGLAAVRRSRR</sequence>
<keyword evidence="1" id="KW-1133">Transmembrane helix</keyword>
<evidence type="ECO:0000313" key="2">
    <source>
        <dbReference type="EMBL" id="GCB93069.1"/>
    </source>
</evidence>
<dbReference type="EMBL" id="BHXC01000007">
    <property type="protein sequence ID" value="GCB93069.1"/>
    <property type="molecule type" value="Genomic_DNA"/>
</dbReference>
<comment type="caution">
    <text evidence="2">The sequence shown here is derived from an EMBL/GenBank/DDBJ whole genome shotgun (WGS) entry which is preliminary data.</text>
</comment>
<dbReference type="AlphaFoldDB" id="A0A401R625"/>
<keyword evidence="1" id="KW-0472">Membrane</keyword>
<dbReference type="RefSeq" id="WP_020930425.1">
    <property type="nucleotide sequence ID" value="NZ_BHXC01000007.1"/>
</dbReference>
<evidence type="ECO:0000256" key="1">
    <source>
        <dbReference type="SAM" id="Phobius"/>
    </source>
</evidence>
<gene>
    <name evidence="2" type="ORF">SALB_05846</name>
</gene>
<protein>
    <submittedName>
        <fullName evidence="2">Uncharacterized protein</fullName>
    </submittedName>
</protein>
<keyword evidence="1" id="KW-0812">Transmembrane</keyword>